<evidence type="ECO:0000256" key="1">
    <source>
        <dbReference type="SAM" id="MobiDB-lite"/>
    </source>
</evidence>
<gene>
    <name evidence="2" type="ORF">C0197_06345</name>
</gene>
<name>A0A2N7PI63_9BACT</name>
<comment type="caution">
    <text evidence="2">The sequence shown here is derived from an EMBL/GenBank/DDBJ whole genome shotgun (WGS) entry which is preliminary data.</text>
</comment>
<dbReference type="Proteomes" id="UP000235731">
    <property type="component" value="Unassembled WGS sequence"/>
</dbReference>
<organism evidence="2 3">
    <name type="scientific">Caldimicrobium thiodismutans</name>
    <dbReference type="NCBI Taxonomy" id="1653476"/>
    <lineage>
        <taxon>Bacteria</taxon>
        <taxon>Pseudomonadati</taxon>
        <taxon>Thermodesulfobacteriota</taxon>
        <taxon>Thermodesulfobacteria</taxon>
        <taxon>Thermodesulfobacteriales</taxon>
        <taxon>Thermodesulfobacteriaceae</taxon>
        <taxon>Caldimicrobium</taxon>
    </lineage>
</organism>
<reference evidence="2 3" key="1">
    <citation type="submission" date="2018-01" db="EMBL/GenBank/DDBJ databases">
        <title>Metagenomic assembled genomes from two thermal pools in the Uzon Caldera, Kamchatka, Russia.</title>
        <authorList>
            <person name="Wilkins L."/>
            <person name="Ettinger C."/>
        </authorList>
    </citation>
    <scope>NUCLEOTIDE SEQUENCE [LARGE SCALE GENOMIC DNA]</scope>
    <source>
        <strain evidence="2">ZAV-15</strain>
    </source>
</reference>
<proteinExistence type="predicted"/>
<dbReference type="EMBL" id="PNIE01000095">
    <property type="protein sequence ID" value="PMP61004.1"/>
    <property type="molecule type" value="Genomic_DNA"/>
</dbReference>
<feature type="region of interest" description="Disordered" evidence="1">
    <location>
        <begin position="228"/>
        <end position="249"/>
    </location>
</feature>
<protein>
    <submittedName>
        <fullName evidence="2">Uncharacterized protein</fullName>
    </submittedName>
</protein>
<evidence type="ECO:0000313" key="3">
    <source>
        <dbReference type="Proteomes" id="UP000235731"/>
    </source>
</evidence>
<evidence type="ECO:0000313" key="2">
    <source>
        <dbReference type="EMBL" id="PMP61004.1"/>
    </source>
</evidence>
<accession>A0A2N7PI63</accession>
<dbReference type="AlphaFoldDB" id="A0A2N7PI63"/>
<sequence length="249" mass="30203">MDSIHSKSLLKFLLYLTAHHPEEFGLIPNKDNFFKVKEIFQVLIFTKKVSNLKITLLNQLFTYYFRDFFEFLENLKLVRPKNFFYSPPKELHFSELFKYNKFFTFVKPRLWYKLSLDGEINFKERHPLFLDKELAENWTKVKGALLIEVTPKFLSPNLTYELFGDSIVLTYGLNYKACRGPKIDEKFINKFLKDNFSIERRDHHIIPFKSIETESELEEELPYRKITHGKKKEKPWKTWQKKKQRERER</sequence>